<evidence type="ECO:0000256" key="6">
    <source>
        <dbReference type="ARBA" id="ARBA00023288"/>
    </source>
</evidence>
<dbReference type="OrthoDB" id="9181810at2"/>
<dbReference type="Pfam" id="PF08085">
    <property type="entry name" value="Entericidin"/>
    <property type="match status" value="1"/>
</dbReference>
<keyword evidence="6" id="KW-0449">Lipoprotein</keyword>
<comment type="caution">
    <text evidence="8">The sequence shown here is derived from an EMBL/GenBank/DDBJ whole genome shotgun (WGS) entry which is preliminary data.</text>
</comment>
<keyword evidence="4" id="KW-0472">Membrane</keyword>
<dbReference type="RefSeq" id="WP_105935396.1">
    <property type="nucleotide sequence ID" value="NZ_PVNP01000180.1"/>
</dbReference>
<sequence length="47" mass="5075">MKFRNVRLFLFGLIAVAGMTTGCATMEGLGKDIKKAGEQLEEAADKN</sequence>
<evidence type="ECO:0000313" key="9">
    <source>
        <dbReference type="Proteomes" id="UP000238949"/>
    </source>
</evidence>
<evidence type="ECO:0000256" key="1">
    <source>
        <dbReference type="ARBA" id="ARBA00010296"/>
    </source>
</evidence>
<evidence type="ECO:0000256" key="3">
    <source>
        <dbReference type="ARBA" id="ARBA00022729"/>
    </source>
</evidence>
<dbReference type="EMBL" id="PVNP01000180">
    <property type="protein sequence ID" value="PRO72638.1"/>
    <property type="molecule type" value="Genomic_DNA"/>
</dbReference>
<reference evidence="9" key="1">
    <citation type="journal article" date="2020" name="Int. J. Syst. Evol. Microbiol.">
        <title>Alteromonas alba sp. nov., a marine bacterium isolated from the seawater of the West Pacific Ocean.</title>
        <authorList>
            <person name="Sun C."/>
            <person name="Wu Y.-H."/>
            <person name="Xamxidin M."/>
            <person name="Cheng H."/>
            <person name="Xu X.-W."/>
        </authorList>
    </citation>
    <scope>NUCLEOTIDE SEQUENCE [LARGE SCALE GENOMIC DNA]</scope>
    <source>
        <strain evidence="9">190</strain>
    </source>
</reference>
<feature type="signal peptide" evidence="7">
    <location>
        <begin position="1"/>
        <end position="17"/>
    </location>
</feature>
<dbReference type="GO" id="GO:0009636">
    <property type="term" value="P:response to toxic substance"/>
    <property type="evidence" value="ECO:0007669"/>
    <property type="project" value="InterPro"/>
</dbReference>
<keyword evidence="5" id="KW-0564">Palmitate</keyword>
<gene>
    <name evidence="8" type="ORF">C6Y40_15810</name>
</gene>
<evidence type="ECO:0000256" key="2">
    <source>
        <dbReference type="ARBA" id="ARBA00022475"/>
    </source>
</evidence>
<proteinExistence type="inferred from homology"/>
<dbReference type="Proteomes" id="UP000238949">
    <property type="component" value="Unassembled WGS sequence"/>
</dbReference>
<dbReference type="PROSITE" id="PS51257">
    <property type="entry name" value="PROKAR_LIPOPROTEIN"/>
    <property type="match status" value="1"/>
</dbReference>
<dbReference type="GO" id="GO:0016020">
    <property type="term" value="C:membrane"/>
    <property type="evidence" value="ECO:0007669"/>
    <property type="project" value="InterPro"/>
</dbReference>
<name>A0A2S9V874_9ALTE</name>
<organism evidence="8 9">
    <name type="scientific">Alteromonas alba</name>
    <dbReference type="NCBI Taxonomy" id="2079529"/>
    <lineage>
        <taxon>Bacteria</taxon>
        <taxon>Pseudomonadati</taxon>
        <taxon>Pseudomonadota</taxon>
        <taxon>Gammaproteobacteria</taxon>
        <taxon>Alteromonadales</taxon>
        <taxon>Alteromonadaceae</taxon>
        <taxon>Alteromonas/Salinimonas group</taxon>
        <taxon>Alteromonas</taxon>
    </lineage>
</organism>
<dbReference type="InterPro" id="IPR012556">
    <property type="entry name" value="Entericidin"/>
</dbReference>
<evidence type="ECO:0000256" key="4">
    <source>
        <dbReference type="ARBA" id="ARBA00023136"/>
    </source>
</evidence>
<keyword evidence="2" id="KW-1003">Cell membrane</keyword>
<feature type="chain" id="PRO_5015672151" evidence="7">
    <location>
        <begin position="18"/>
        <end position="47"/>
    </location>
</feature>
<accession>A0A2S9V874</accession>
<keyword evidence="3 7" id="KW-0732">Signal</keyword>
<keyword evidence="9" id="KW-1185">Reference proteome</keyword>
<evidence type="ECO:0000256" key="5">
    <source>
        <dbReference type="ARBA" id="ARBA00023139"/>
    </source>
</evidence>
<evidence type="ECO:0000313" key="8">
    <source>
        <dbReference type="EMBL" id="PRO72638.1"/>
    </source>
</evidence>
<evidence type="ECO:0000256" key="7">
    <source>
        <dbReference type="SAM" id="SignalP"/>
    </source>
</evidence>
<protein>
    <submittedName>
        <fullName evidence="8">Entericidin</fullName>
    </submittedName>
</protein>
<dbReference type="AlphaFoldDB" id="A0A2S9V874"/>
<comment type="similarity">
    <text evidence="1">Belongs to the EcnA/EcnB lipoprotein family.</text>
</comment>